<evidence type="ECO:0000313" key="2">
    <source>
        <dbReference type="EMBL" id="KPV42385.1"/>
    </source>
</evidence>
<dbReference type="AlphaFoldDB" id="A0A0P9ETZ3"/>
<proteinExistence type="predicted"/>
<dbReference type="GO" id="GO:0016747">
    <property type="term" value="F:acyltransferase activity, transferring groups other than amino-acyl groups"/>
    <property type="evidence" value="ECO:0007669"/>
    <property type="project" value="InterPro"/>
</dbReference>
<evidence type="ECO:0000313" key="3">
    <source>
        <dbReference type="Proteomes" id="UP000050482"/>
    </source>
</evidence>
<dbReference type="Gene3D" id="3.40.630.30">
    <property type="match status" value="1"/>
</dbReference>
<dbReference type="EMBL" id="LJCO01000077">
    <property type="protein sequence ID" value="KPV42385.1"/>
    <property type="molecule type" value="Genomic_DNA"/>
</dbReference>
<dbReference type="RefSeq" id="WP_054970450.1">
    <property type="nucleotide sequence ID" value="NZ_LJCO01000077.1"/>
</dbReference>
<dbReference type="SUPFAM" id="SSF55729">
    <property type="entry name" value="Acyl-CoA N-acyltransferases (Nat)"/>
    <property type="match status" value="1"/>
</dbReference>
<accession>A0A0P9ETZ3</accession>
<dbReference type="PATRIC" id="fig|471514.4.peg.4935"/>
<dbReference type="Proteomes" id="UP000050482">
    <property type="component" value="Unassembled WGS sequence"/>
</dbReference>
<comment type="caution">
    <text evidence="2">The sequence shown here is derived from an EMBL/GenBank/DDBJ whole genome shotgun (WGS) entry which is preliminary data.</text>
</comment>
<dbReference type="Pfam" id="PF00583">
    <property type="entry name" value="Acetyltransf_1"/>
    <property type="match status" value="1"/>
</dbReference>
<dbReference type="InterPro" id="IPR000182">
    <property type="entry name" value="GNAT_dom"/>
</dbReference>
<organism evidence="2 3">
    <name type="scientific">Alicyclobacillus ferrooxydans</name>
    <dbReference type="NCBI Taxonomy" id="471514"/>
    <lineage>
        <taxon>Bacteria</taxon>
        <taxon>Bacillati</taxon>
        <taxon>Bacillota</taxon>
        <taxon>Bacilli</taxon>
        <taxon>Bacillales</taxon>
        <taxon>Alicyclobacillaceae</taxon>
        <taxon>Alicyclobacillus</taxon>
    </lineage>
</organism>
<name>A0A0P9ETZ3_9BACL</name>
<evidence type="ECO:0000259" key="1">
    <source>
        <dbReference type="PROSITE" id="PS51186"/>
    </source>
</evidence>
<keyword evidence="3" id="KW-1185">Reference proteome</keyword>
<dbReference type="PROSITE" id="PS51186">
    <property type="entry name" value="GNAT"/>
    <property type="match status" value="1"/>
</dbReference>
<dbReference type="STRING" id="471514.AN477_17395"/>
<reference evidence="2 3" key="1">
    <citation type="submission" date="2015-09" db="EMBL/GenBank/DDBJ databases">
        <title>Draft genome sequence of Alicyclobacillus ferrooxydans DSM 22381.</title>
        <authorList>
            <person name="Hemp J."/>
        </authorList>
    </citation>
    <scope>NUCLEOTIDE SEQUENCE [LARGE SCALE GENOMIC DNA]</scope>
    <source>
        <strain evidence="2 3">TC-34</strain>
    </source>
</reference>
<dbReference type="InterPro" id="IPR016181">
    <property type="entry name" value="Acyl_CoA_acyltransferase"/>
</dbReference>
<dbReference type="OrthoDB" id="5570877at2"/>
<sequence>MDIVPYDQTRWEDLITFLKENWAPNHVVYDSTIFDWQYRCKDWNDDSHSLLVVDEKKILGFLGNIPGQYQFDGKTIYGDALTMWVVDESLRNRGLGVLLIRQTEKNVPVTLTLGCNQNVVSMYERMGYSVLSRLNRYVAPLSASEYRKLLIEPRQDVDIEIWANRVRNEACKTSPARPLEHINVTALERLFQSSIVGNFRFTQNRNANFWTWRYIENKGFSYIFFGSPTEEGIIVARVERAYAPAQLDVHGLKVLRLIELIPFHDRVWNGVRSDTFVHLIRSVLRWAIDEGCVAVDYQSSTSRLEHVLFDVGFTREDETTGLAQLFQPYRPKATPINFVWKVRGRDNKPIQLSPDETYFVKADCDMDRPNIWPTPTY</sequence>
<gene>
    <name evidence="2" type="ORF">AN477_17395</name>
</gene>
<protein>
    <recommendedName>
        <fullName evidence="1">N-acetyltransferase domain-containing protein</fullName>
    </recommendedName>
</protein>
<feature type="domain" description="N-acetyltransferase" evidence="1">
    <location>
        <begin position="1"/>
        <end position="151"/>
    </location>
</feature>